<feature type="transmembrane region" description="Helical" evidence="1">
    <location>
        <begin position="35"/>
        <end position="55"/>
    </location>
</feature>
<evidence type="ECO:0000313" key="2">
    <source>
        <dbReference type="EMBL" id="MEX5718991.1"/>
    </source>
</evidence>
<comment type="caution">
    <text evidence="2">The sequence shown here is derived from an EMBL/GenBank/DDBJ whole genome shotgun (WGS) entry which is preliminary data.</text>
</comment>
<keyword evidence="1" id="KW-0812">Transmembrane</keyword>
<keyword evidence="3" id="KW-1185">Reference proteome</keyword>
<accession>A0ABV3XEI1</accession>
<proteinExistence type="predicted"/>
<keyword evidence="1" id="KW-0472">Membrane</keyword>
<reference evidence="2 3" key="1">
    <citation type="submission" date="2024-06" db="EMBL/GenBank/DDBJ databases">
        <title>Draft genome sequence of Geodermatophilus badlandi, a novel member of the Geodermatophilaceae isolated from badland sedimentary rocks in the Red desert, Wyoming, USA.</title>
        <authorList>
            <person name="Ben Tekaya S."/>
            <person name="Nouioui I."/>
            <person name="Flores G.M."/>
            <person name="Shaal M.N."/>
            <person name="Bredoire F."/>
            <person name="Basile F."/>
            <person name="Van Diepen L."/>
            <person name="Ward N.L."/>
        </authorList>
    </citation>
    <scope>NUCLEOTIDE SEQUENCE [LARGE SCALE GENOMIC DNA]</scope>
    <source>
        <strain evidence="2 3">WL48A</strain>
    </source>
</reference>
<sequence length="72" mass="7695">MAAQKDPAWLTTLHLVLTVVTVALAVPAAMDGNWTLALGAFVTLIVLDLLTIVVVKRGQRRRRSRQGAGDAS</sequence>
<name>A0ABV3XEI1_9ACTN</name>
<dbReference type="Proteomes" id="UP001560045">
    <property type="component" value="Unassembled WGS sequence"/>
</dbReference>
<evidence type="ECO:0000256" key="1">
    <source>
        <dbReference type="SAM" id="Phobius"/>
    </source>
</evidence>
<keyword evidence="1" id="KW-1133">Transmembrane helix</keyword>
<dbReference type="EMBL" id="JBFNXQ010000030">
    <property type="protein sequence ID" value="MEX5718991.1"/>
    <property type="molecule type" value="Genomic_DNA"/>
</dbReference>
<protein>
    <submittedName>
        <fullName evidence="2">Uncharacterized protein</fullName>
    </submittedName>
</protein>
<dbReference type="RefSeq" id="WP_369206381.1">
    <property type="nucleotide sequence ID" value="NZ_JBFNXQ010000030.1"/>
</dbReference>
<gene>
    <name evidence="2" type="ORF">ABQ292_11540</name>
</gene>
<organism evidence="2 3">
    <name type="scientific">Geodermatophilus maliterrae</name>
    <dbReference type="NCBI Taxonomy" id="3162531"/>
    <lineage>
        <taxon>Bacteria</taxon>
        <taxon>Bacillati</taxon>
        <taxon>Actinomycetota</taxon>
        <taxon>Actinomycetes</taxon>
        <taxon>Geodermatophilales</taxon>
        <taxon>Geodermatophilaceae</taxon>
        <taxon>Geodermatophilus</taxon>
    </lineage>
</organism>
<evidence type="ECO:0000313" key="3">
    <source>
        <dbReference type="Proteomes" id="UP001560045"/>
    </source>
</evidence>